<proteinExistence type="predicted"/>
<sequence>MPTRVKISFPQDEKTITVERDVAENSSIAQEINSLLLEVDSIKAIGKASQEQIRALYGKAYGKGWDKDKNQFCCYDRLIVFGDTVKIEKFKY</sequence>
<dbReference type="AlphaFoldDB" id="A0A7G9Z286"/>
<name>A0A7G9Z286_9EURY</name>
<protein>
    <submittedName>
        <fullName evidence="1">Uncharacterized protein</fullName>
    </submittedName>
</protein>
<reference evidence="1" key="1">
    <citation type="submission" date="2020-06" db="EMBL/GenBank/DDBJ databases">
        <title>Unique genomic features of the anaerobic methanotrophic archaea.</title>
        <authorList>
            <person name="Chadwick G.L."/>
            <person name="Skennerton C.T."/>
            <person name="Laso-Perez R."/>
            <person name="Leu A.O."/>
            <person name="Speth D.R."/>
            <person name="Yu H."/>
            <person name="Morgan-Lang C."/>
            <person name="Hatzenpichler R."/>
            <person name="Goudeau D."/>
            <person name="Malmstrom R."/>
            <person name="Brazelton W.J."/>
            <person name="Woyke T."/>
            <person name="Hallam S.J."/>
            <person name="Tyson G.W."/>
            <person name="Wegener G."/>
            <person name="Boetius A."/>
            <person name="Orphan V."/>
        </authorList>
    </citation>
    <scope>NUCLEOTIDE SEQUENCE</scope>
</reference>
<organism evidence="1">
    <name type="scientific">Candidatus Methanophaga sp. ANME-1 ERB7</name>
    <dbReference type="NCBI Taxonomy" id="2759913"/>
    <lineage>
        <taxon>Archaea</taxon>
        <taxon>Methanobacteriati</taxon>
        <taxon>Methanobacteriota</taxon>
        <taxon>Stenosarchaea group</taxon>
        <taxon>Methanomicrobia</taxon>
        <taxon>Candidatus Methanophagales</taxon>
        <taxon>Candidatus Methanophagaceae</taxon>
        <taxon>Candidatus Methanophaga</taxon>
    </lineage>
</organism>
<dbReference type="EMBL" id="MT631576">
    <property type="protein sequence ID" value="QNO54370.1"/>
    <property type="molecule type" value="Genomic_DNA"/>
</dbReference>
<accession>A0A7G9Z286</accession>
<gene>
    <name evidence="1" type="ORF">DIMBOPOO_00043</name>
</gene>
<evidence type="ECO:0000313" key="1">
    <source>
        <dbReference type="EMBL" id="QNO54370.1"/>
    </source>
</evidence>